<gene>
    <name evidence="2" type="ORF">DesfrDRAFT_3029</name>
</gene>
<dbReference type="EMBL" id="AECZ01000023">
    <property type="protein sequence ID" value="EFL50228.1"/>
    <property type="molecule type" value="Genomic_DNA"/>
</dbReference>
<dbReference type="STRING" id="596151.DesfrDRAFT_3029"/>
<evidence type="ECO:0000256" key="1">
    <source>
        <dbReference type="SAM" id="Phobius"/>
    </source>
</evidence>
<sequence precursor="true">MTEAIPIAIFWAVMLLLAMHLGLALAAASVPAITSLTGLHKAKRLKIFINKFGQQSSTFALLGGLWVFVVLCAALAALWFLLPEKAPYVCGIPLPLAAVAGPVILGAAAFLAYRGLWQRLKNQKVLHAVIGLAATVLLWIAFYTGLATLRPLSLALPAPTGPEFLLPPAGSLFWRLLALGITLSISLAGIFTGAWLVWRRDKDDFGRDYYNFTLRLTARIGFLGQIAVLAAMGWLLAGFLPLVGELSRRLTIAVALYGTGTLLTLLCLGVVMPQENALRHKLMLVAAFLTTLMALTGLFAGLTSIFFPAVFTAPVPLP</sequence>
<comment type="caution">
    <text evidence="2">The sequence shown here is derived from an EMBL/GenBank/DDBJ whole genome shotgun (WGS) entry which is preliminary data.</text>
</comment>
<keyword evidence="1" id="KW-0812">Transmembrane</keyword>
<keyword evidence="1" id="KW-0472">Membrane</keyword>
<dbReference type="AlphaFoldDB" id="E1JZI1"/>
<keyword evidence="3" id="KW-1185">Reference proteome</keyword>
<feature type="transmembrane region" description="Helical" evidence="1">
    <location>
        <begin position="284"/>
        <end position="311"/>
    </location>
</feature>
<organism evidence="2 3">
    <name type="scientific">Solidesulfovibrio fructosivorans JJ]</name>
    <dbReference type="NCBI Taxonomy" id="596151"/>
    <lineage>
        <taxon>Bacteria</taxon>
        <taxon>Pseudomonadati</taxon>
        <taxon>Thermodesulfobacteriota</taxon>
        <taxon>Desulfovibrionia</taxon>
        <taxon>Desulfovibrionales</taxon>
        <taxon>Desulfovibrionaceae</taxon>
        <taxon>Solidesulfovibrio</taxon>
    </lineage>
</organism>
<name>E1JZI1_SOLFR</name>
<accession>E1JZI1</accession>
<evidence type="ECO:0000313" key="3">
    <source>
        <dbReference type="Proteomes" id="UP000006250"/>
    </source>
</evidence>
<feature type="transmembrane region" description="Helical" evidence="1">
    <location>
        <begin position="250"/>
        <end position="272"/>
    </location>
</feature>
<dbReference type="RefSeq" id="WP_005995264.1">
    <property type="nucleotide sequence ID" value="NZ_AECZ01000023.1"/>
</dbReference>
<keyword evidence="1" id="KW-1133">Transmembrane helix</keyword>
<feature type="transmembrane region" description="Helical" evidence="1">
    <location>
        <begin position="94"/>
        <end position="113"/>
    </location>
</feature>
<dbReference type="eggNOG" id="ENOG50349RW">
    <property type="taxonomic scope" value="Bacteria"/>
</dbReference>
<protein>
    <submittedName>
        <fullName evidence="2">Uncharacterized protein</fullName>
    </submittedName>
</protein>
<dbReference type="OrthoDB" id="5471546at2"/>
<proteinExistence type="predicted"/>
<feature type="transmembrane region" description="Helical" evidence="1">
    <location>
        <begin position="219"/>
        <end position="244"/>
    </location>
</feature>
<evidence type="ECO:0000313" key="2">
    <source>
        <dbReference type="EMBL" id="EFL50228.1"/>
    </source>
</evidence>
<dbReference type="Proteomes" id="UP000006250">
    <property type="component" value="Unassembled WGS sequence"/>
</dbReference>
<feature type="transmembrane region" description="Helical" evidence="1">
    <location>
        <begin position="172"/>
        <end position="198"/>
    </location>
</feature>
<feature type="transmembrane region" description="Helical" evidence="1">
    <location>
        <begin position="6"/>
        <end position="39"/>
    </location>
</feature>
<feature type="transmembrane region" description="Helical" evidence="1">
    <location>
        <begin position="125"/>
        <end position="146"/>
    </location>
</feature>
<feature type="transmembrane region" description="Helical" evidence="1">
    <location>
        <begin position="59"/>
        <end position="82"/>
    </location>
</feature>
<reference evidence="2 3" key="1">
    <citation type="submission" date="2010-08" db="EMBL/GenBank/DDBJ databases">
        <title>The draft genome of Desulfovibrio fructosovorans JJ.</title>
        <authorList>
            <consortium name="US DOE Joint Genome Institute (JGI-PGF)"/>
            <person name="Lucas S."/>
            <person name="Copeland A."/>
            <person name="Lapidus A."/>
            <person name="Cheng J.-F."/>
            <person name="Bruce D."/>
            <person name="Goodwin L."/>
            <person name="Pitluck S."/>
            <person name="Land M.L."/>
            <person name="Hauser L."/>
            <person name="Chang Y.-J."/>
            <person name="Jeffries C."/>
            <person name="Wall J.D."/>
            <person name="Stahl D.A."/>
            <person name="Arkin A.P."/>
            <person name="Dehal P."/>
            <person name="Stolyar S.M."/>
            <person name="Hazen T.C."/>
            <person name="Woyke T.J."/>
        </authorList>
    </citation>
    <scope>NUCLEOTIDE SEQUENCE [LARGE SCALE GENOMIC DNA]</scope>
    <source>
        <strain evidence="2 3">JJ</strain>
    </source>
</reference>